<reference evidence="3 4" key="1">
    <citation type="journal article" date="2023" name="BMC Biol.">
        <title>The compact genome of the sponge Oopsacas minuta (Hexactinellida) is lacking key metazoan core genes.</title>
        <authorList>
            <person name="Santini S."/>
            <person name="Schenkelaars Q."/>
            <person name="Jourda C."/>
            <person name="Duchesne M."/>
            <person name="Belahbib H."/>
            <person name="Rocher C."/>
            <person name="Selva M."/>
            <person name="Riesgo A."/>
            <person name="Vervoort M."/>
            <person name="Leys S.P."/>
            <person name="Kodjabachian L."/>
            <person name="Le Bivic A."/>
            <person name="Borchiellini C."/>
            <person name="Claverie J.M."/>
            <person name="Renard E."/>
        </authorList>
    </citation>
    <scope>NUCLEOTIDE SEQUENCE [LARGE SCALE GENOMIC DNA]</scope>
    <source>
        <strain evidence="3">SPO-2</strain>
    </source>
</reference>
<sequence length="180" mass="20144">MCLIIKFLFLFALIAIHLPSGAAGDRYSRSYSYYYKYRAYYRYSYVYTVSSDNNNGTICGSTCVAGSVFTTLATQPCLICCLIVVVYFMCKCSCAACNGACKSSTSHGRANDSPVIERSTRSQRRTGCMNDIMLMTMVEDTPPPYSPDMQKHRPEPEKVLEEKPPGYEDIYNGAPYPAQQ</sequence>
<dbReference type="AlphaFoldDB" id="A0AAV7K2W3"/>
<evidence type="ECO:0000313" key="3">
    <source>
        <dbReference type="EMBL" id="KAI6655115.1"/>
    </source>
</evidence>
<feature type="region of interest" description="Disordered" evidence="1">
    <location>
        <begin position="140"/>
        <end position="180"/>
    </location>
</feature>
<protein>
    <submittedName>
        <fullName evidence="3">Uncharacterized protein</fullName>
    </submittedName>
</protein>
<feature type="region of interest" description="Disordered" evidence="1">
    <location>
        <begin position="102"/>
        <end position="123"/>
    </location>
</feature>
<keyword evidence="4" id="KW-1185">Reference proteome</keyword>
<evidence type="ECO:0000313" key="4">
    <source>
        <dbReference type="Proteomes" id="UP001165289"/>
    </source>
</evidence>
<feature type="chain" id="PRO_5043586003" evidence="2">
    <location>
        <begin position="25"/>
        <end position="180"/>
    </location>
</feature>
<dbReference type="EMBL" id="JAKMXF010000210">
    <property type="protein sequence ID" value="KAI6655115.1"/>
    <property type="molecule type" value="Genomic_DNA"/>
</dbReference>
<feature type="compositionally biased region" description="Basic and acidic residues" evidence="1">
    <location>
        <begin position="149"/>
        <end position="166"/>
    </location>
</feature>
<name>A0AAV7K2W3_9METZ</name>
<evidence type="ECO:0000256" key="2">
    <source>
        <dbReference type="SAM" id="SignalP"/>
    </source>
</evidence>
<proteinExistence type="predicted"/>
<organism evidence="3 4">
    <name type="scientific">Oopsacas minuta</name>
    <dbReference type="NCBI Taxonomy" id="111878"/>
    <lineage>
        <taxon>Eukaryota</taxon>
        <taxon>Metazoa</taxon>
        <taxon>Porifera</taxon>
        <taxon>Hexactinellida</taxon>
        <taxon>Hexasterophora</taxon>
        <taxon>Lyssacinosida</taxon>
        <taxon>Leucopsacidae</taxon>
        <taxon>Oopsacas</taxon>
    </lineage>
</organism>
<evidence type="ECO:0000256" key="1">
    <source>
        <dbReference type="SAM" id="MobiDB-lite"/>
    </source>
</evidence>
<accession>A0AAV7K2W3</accession>
<gene>
    <name evidence="3" type="ORF">LOD99_2404</name>
</gene>
<keyword evidence="2" id="KW-0732">Signal</keyword>
<dbReference type="Proteomes" id="UP001165289">
    <property type="component" value="Unassembled WGS sequence"/>
</dbReference>
<comment type="caution">
    <text evidence="3">The sequence shown here is derived from an EMBL/GenBank/DDBJ whole genome shotgun (WGS) entry which is preliminary data.</text>
</comment>
<feature type="signal peptide" evidence="2">
    <location>
        <begin position="1"/>
        <end position="24"/>
    </location>
</feature>